<proteinExistence type="inferred from homology"/>
<protein>
    <submittedName>
        <fullName evidence="5">Uncharacterized protein</fullName>
    </submittedName>
</protein>
<sequence>MNRFKNTFTTFQISQNVNNNFKKDLRNINSVRLFQTTTNLYSGHSKWATIKHKKAANDANKSANSFRMSKQIQVLAKMGGGDLSQNLMLANAVEKAKQMNVTKKVIESAIKRGTGELKSTERMETVIYEGLGPGGISIVIEAITDNKNRTIGFIRPCFNKFNLNMTPTLYMFQKKGVIIIDVGNEINSDDIFDELLEIGCEDINDIPSIDNENLLPTEKKDGNLIEIITDPKDFGKIANELKDKYKIKEMNIEFLPNEETLVSINDPDTMASYEKFMRLLDEIEDISQIYTNLKQD</sequence>
<evidence type="ECO:0000256" key="1">
    <source>
        <dbReference type="ARBA" id="ARBA00004173"/>
    </source>
</evidence>
<dbReference type="InterPro" id="IPR048300">
    <property type="entry name" value="TACO1_YebC-like_2nd/3rd_dom"/>
</dbReference>
<comment type="caution">
    <text evidence="5">The sequence shown here is derived from an EMBL/GenBank/DDBJ whole genome shotgun (WGS) entry which is preliminary data.</text>
</comment>
<dbReference type="OrthoDB" id="2017544at2759"/>
<dbReference type="Pfam" id="PF20772">
    <property type="entry name" value="TACO1_YebC_N"/>
    <property type="match status" value="1"/>
</dbReference>
<dbReference type="InterPro" id="IPR029072">
    <property type="entry name" value="YebC-like"/>
</dbReference>
<evidence type="ECO:0000259" key="4">
    <source>
        <dbReference type="Pfam" id="PF20772"/>
    </source>
</evidence>
<evidence type="ECO:0000256" key="2">
    <source>
        <dbReference type="ARBA" id="ARBA00008724"/>
    </source>
</evidence>
<comment type="similarity">
    <text evidence="2">Belongs to the TACO1 family.</text>
</comment>
<evidence type="ECO:0000313" key="5">
    <source>
        <dbReference type="EMBL" id="KAG0686717.1"/>
    </source>
</evidence>
<feature type="domain" description="TACO1/YebC-like second and third" evidence="3">
    <location>
        <begin position="123"/>
        <end position="293"/>
    </location>
</feature>
<dbReference type="PANTHER" id="PTHR12532:SF0">
    <property type="entry name" value="TRANSLATIONAL ACTIVATOR OF CYTOCHROME C OXIDASE 1"/>
    <property type="match status" value="1"/>
</dbReference>
<reference evidence="5" key="1">
    <citation type="submission" date="2020-11" db="EMBL/GenBank/DDBJ databases">
        <title>Kefir isolates.</title>
        <authorList>
            <person name="Marcisauskas S."/>
            <person name="Kim Y."/>
            <person name="Blasche S."/>
        </authorList>
    </citation>
    <scope>NUCLEOTIDE SEQUENCE</scope>
    <source>
        <strain evidence="5">Olga-1</strain>
    </source>
</reference>
<dbReference type="InterPro" id="IPR026564">
    <property type="entry name" value="Transcrip_reg_TACO1-like_dom3"/>
</dbReference>
<dbReference type="Gene3D" id="1.10.10.200">
    <property type="match status" value="1"/>
</dbReference>
<dbReference type="Pfam" id="PF01709">
    <property type="entry name" value="Transcrip_reg"/>
    <property type="match status" value="1"/>
</dbReference>
<organism evidence="5 6">
    <name type="scientific">Pichia californica</name>
    <dbReference type="NCBI Taxonomy" id="460514"/>
    <lineage>
        <taxon>Eukaryota</taxon>
        <taxon>Fungi</taxon>
        <taxon>Dikarya</taxon>
        <taxon>Ascomycota</taxon>
        <taxon>Saccharomycotina</taxon>
        <taxon>Pichiomycetes</taxon>
        <taxon>Pichiales</taxon>
        <taxon>Pichiaceae</taxon>
        <taxon>Pichia</taxon>
    </lineage>
</organism>
<dbReference type="PANTHER" id="PTHR12532">
    <property type="entry name" value="TRANSLATIONAL ACTIVATOR OF CYTOCHROME C OXIDASE 1"/>
    <property type="match status" value="1"/>
</dbReference>
<dbReference type="Proteomes" id="UP000697127">
    <property type="component" value="Unassembled WGS sequence"/>
</dbReference>
<dbReference type="AlphaFoldDB" id="A0A9P7BCB6"/>
<dbReference type="Gene3D" id="3.30.70.980">
    <property type="match status" value="2"/>
</dbReference>
<dbReference type="InterPro" id="IPR017856">
    <property type="entry name" value="Integrase-like_N"/>
</dbReference>
<accession>A0A9P7BCB6</accession>
<gene>
    <name evidence="5" type="ORF">C6P40_003484</name>
</gene>
<dbReference type="InterPro" id="IPR049083">
    <property type="entry name" value="TACO1_YebC_N"/>
</dbReference>
<evidence type="ECO:0000313" key="6">
    <source>
        <dbReference type="Proteomes" id="UP000697127"/>
    </source>
</evidence>
<dbReference type="SUPFAM" id="SSF75625">
    <property type="entry name" value="YebC-like"/>
    <property type="match status" value="1"/>
</dbReference>
<dbReference type="GO" id="GO:0005739">
    <property type="term" value="C:mitochondrion"/>
    <property type="evidence" value="ECO:0007669"/>
    <property type="project" value="UniProtKB-SubCell"/>
</dbReference>
<dbReference type="EMBL" id="PUHW01000398">
    <property type="protein sequence ID" value="KAG0686717.1"/>
    <property type="molecule type" value="Genomic_DNA"/>
</dbReference>
<dbReference type="InterPro" id="IPR002876">
    <property type="entry name" value="Transcrip_reg_TACO1-like"/>
</dbReference>
<name>A0A9P7BCB6_9ASCO</name>
<dbReference type="FunFam" id="1.10.10.200:FF:000002">
    <property type="entry name" value="Probable transcriptional regulatory protein CLM62_37755"/>
    <property type="match status" value="1"/>
</dbReference>
<comment type="subcellular location">
    <subcellularLocation>
        <location evidence="1">Mitochondrion</location>
    </subcellularLocation>
</comment>
<dbReference type="HAMAP" id="MF_00693">
    <property type="entry name" value="Transcrip_reg_TACO1"/>
    <property type="match status" value="1"/>
</dbReference>
<evidence type="ECO:0000259" key="3">
    <source>
        <dbReference type="Pfam" id="PF01709"/>
    </source>
</evidence>
<keyword evidence="6" id="KW-1185">Reference proteome</keyword>
<feature type="domain" description="TACO1/YebC-like N-terminal" evidence="4">
    <location>
        <begin position="45"/>
        <end position="116"/>
    </location>
</feature>